<dbReference type="Proteomes" id="UP000651112">
    <property type="component" value="Unassembled WGS sequence"/>
</dbReference>
<accession>A0ABR7XW26</accession>
<dbReference type="Pfam" id="PF03352">
    <property type="entry name" value="Adenine_glyco"/>
    <property type="match status" value="1"/>
</dbReference>
<organism evidence="1 2">
    <name type="scientific">Sphingobacterium chuzhouense</name>
    <dbReference type="NCBI Taxonomy" id="1742264"/>
    <lineage>
        <taxon>Bacteria</taxon>
        <taxon>Pseudomonadati</taxon>
        <taxon>Bacteroidota</taxon>
        <taxon>Sphingobacteriia</taxon>
        <taxon>Sphingobacteriales</taxon>
        <taxon>Sphingobacteriaceae</taxon>
        <taxon>Sphingobacterium</taxon>
    </lineage>
</organism>
<name>A0ABR7XW26_9SPHI</name>
<dbReference type="SUPFAM" id="SSF48150">
    <property type="entry name" value="DNA-glycosylase"/>
    <property type="match status" value="1"/>
</dbReference>
<dbReference type="PANTHER" id="PTHR30037:SF4">
    <property type="entry name" value="DNA-3-METHYLADENINE GLYCOSYLASE I"/>
    <property type="match status" value="1"/>
</dbReference>
<comment type="caution">
    <text evidence="1">The sequence shown here is derived from an EMBL/GenBank/DDBJ whole genome shotgun (WGS) entry which is preliminary data.</text>
</comment>
<dbReference type="RefSeq" id="WP_190315031.1">
    <property type="nucleotide sequence ID" value="NZ_JACNYL010000004.1"/>
</dbReference>
<dbReference type="EMBL" id="JACNYL010000004">
    <property type="protein sequence ID" value="MBD1423247.1"/>
    <property type="molecule type" value="Genomic_DNA"/>
</dbReference>
<evidence type="ECO:0000313" key="1">
    <source>
        <dbReference type="EMBL" id="MBD1423247.1"/>
    </source>
</evidence>
<dbReference type="Gene3D" id="1.10.340.30">
    <property type="entry name" value="Hypothetical protein, domain 2"/>
    <property type="match status" value="1"/>
</dbReference>
<proteinExistence type="predicted"/>
<dbReference type="InterPro" id="IPR052891">
    <property type="entry name" value="DNA-3mA_glycosylase"/>
</dbReference>
<evidence type="ECO:0000313" key="2">
    <source>
        <dbReference type="Proteomes" id="UP000651112"/>
    </source>
</evidence>
<dbReference type="InterPro" id="IPR005019">
    <property type="entry name" value="Adenine_glyco"/>
</dbReference>
<dbReference type="InterPro" id="IPR011257">
    <property type="entry name" value="DNA_glycosylase"/>
</dbReference>
<sequence length="189" mass="22122">MTAPPIERCPWCGNDELYVRYHDEEWGKEVDSDTVLFEFLVLESAQAGLSWITILRRREGYRKAFAGFDYKQVSQFDERKIEELVQDERIIRHRGKITATVKNAQIFMQIQQEFGSFYNYLYSFMPERKRIVNALKDLKSAPTHSKESDAISKDLKKRGMKFFGTTICYAFMQAVGMVDDHLDSCSFKI</sequence>
<keyword evidence="2" id="KW-1185">Reference proteome</keyword>
<reference evidence="1 2" key="1">
    <citation type="submission" date="2020-08" db="EMBL/GenBank/DDBJ databases">
        <title>Sphingobacterium sp. DN00404 isolated from aquaculture water.</title>
        <authorList>
            <person name="Zhang M."/>
        </authorList>
    </citation>
    <scope>NUCLEOTIDE SEQUENCE [LARGE SCALE GENOMIC DNA]</scope>
    <source>
        <strain evidence="1 2">KCTC 42746</strain>
    </source>
</reference>
<protein>
    <submittedName>
        <fullName evidence="1">DNA-3-methyladenine glycosylase I</fullName>
    </submittedName>
</protein>
<dbReference type="PANTHER" id="PTHR30037">
    <property type="entry name" value="DNA-3-METHYLADENINE GLYCOSYLASE 1"/>
    <property type="match status" value="1"/>
</dbReference>
<gene>
    <name evidence="1" type="ORF">H8B21_16905</name>
</gene>